<proteinExistence type="predicted"/>
<organism evidence="3 4">
    <name type="scientific">Sporomusa termitida</name>
    <dbReference type="NCBI Taxonomy" id="2377"/>
    <lineage>
        <taxon>Bacteria</taxon>
        <taxon>Bacillati</taxon>
        <taxon>Bacillota</taxon>
        <taxon>Negativicutes</taxon>
        <taxon>Selenomonadales</taxon>
        <taxon>Sporomusaceae</taxon>
        <taxon>Sporomusa</taxon>
    </lineage>
</organism>
<keyword evidence="1" id="KW-0812">Transmembrane</keyword>
<evidence type="ECO:0000313" key="3">
    <source>
        <dbReference type="EMBL" id="QDR80973.1"/>
    </source>
</evidence>
<feature type="transmembrane region" description="Helical" evidence="1">
    <location>
        <begin position="380"/>
        <end position="400"/>
    </location>
</feature>
<evidence type="ECO:0000313" key="4">
    <source>
        <dbReference type="Proteomes" id="UP000320776"/>
    </source>
</evidence>
<dbReference type="EMBL" id="CP036259">
    <property type="protein sequence ID" value="QDR80973.1"/>
    <property type="molecule type" value="Genomic_DNA"/>
</dbReference>
<keyword evidence="1" id="KW-1133">Transmembrane helix</keyword>
<keyword evidence="4" id="KW-1185">Reference proteome</keyword>
<dbReference type="InterPro" id="IPR051125">
    <property type="entry name" value="ABC-4/HrtB_transporter"/>
</dbReference>
<sequence>MIHLLIAWRNLCQKSLTSLLAIAVVSTAVAMTIIVMLLASSLRHGLVLATEPFDLIAGAKGSPNQLVLNTVFLQDVPIGNIDYSLIKKLSANPLVESVIPLGFGDNYHGYRLVGTEQAIFEHRSRPGQFPWLQLDRGKPFQAEYEAVIGAKVAKDTGLTVGAAFASAHGVTAGGQGHGSKQFTVVGIMKPVLGPYDQAILVPLTSLWAMHQHEPAGAEQHAAAIEAEHDHEHDDQGTTAILIKPRGYAEAMSLYQQFQKDTQVQVVFPSQVIARLFSVLSDSEQILKLIGFAAFAMTLLLVAFALYWSALIRSRDRAILRAIGGSWQDLAVIVLLEGLMLVWSGILTGVLLGHGVFSCLASILQQKTAIAAINTVSPTELVAIAAVLLTGVLASIIPALCSAKMSISADL</sequence>
<dbReference type="Pfam" id="PF12704">
    <property type="entry name" value="MacB_PCD"/>
    <property type="match status" value="1"/>
</dbReference>
<dbReference type="InterPro" id="IPR025857">
    <property type="entry name" value="MacB_PCD"/>
</dbReference>
<evidence type="ECO:0000259" key="2">
    <source>
        <dbReference type="Pfam" id="PF12704"/>
    </source>
</evidence>
<feature type="domain" description="MacB-like periplasmic core" evidence="2">
    <location>
        <begin position="18"/>
        <end position="210"/>
    </location>
</feature>
<evidence type="ECO:0000256" key="1">
    <source>
        <dbReference type="SAM" id="Phobius"/>
    </source>
</evidence>
<protein>
    <submittedName>
        <fullName evidence="3">ADOP: acidobacterial duplicated orphan permease</fullName>
    </submittedName>
</protein>
<dbReference type="Proteomes" id="UP000320776">
    <property type="component" value="Chromosome"/>
</dbReference>
<dbReference type="AlphaFoldDB" id="A0A517DUD6"/>
<keyword evidence="1" id="KW-0472">Membrane</keyword>
<dbReference type="PANTHER" id="PTHR43738:SF2">
    <property type="entry name" value="ABC TRANSPORTER PERMEASE"/>
    <property type="match status" value="1"/>
</dbReference>
<dbReference type="KEGG" id="sted:SPTER_23160"/>
<feature type="transmembrane region" description="Helical" evidence="1">
    <location>
        <begin position="288"/>
        <end position="308"/>
    </location>
</feature>
<dbReference type="RefSeq" id="WP_246105580.1">
    <property type="nucleotide sequence ID" value="NZ_CP036259.1"/>
</dbReference>
<dbReference type="PANTHER" id="PTHR43738">
    <property type="entry name" value="ABC TRANSPORTER, MEMBRANE PROTEIN"/>
    <property type="match status" value="1"/>
</dbReference>
<name>A0A517DUD6_9FIRM</name>
<feature type="transmembrane region" description="Helical" evidence="1">
    <location>
        <begin position="20"/>
        <end position="39"/>
    </location>
</feature>
<reference evidence="3 4" key="1">
    <citation type="submission" date="2019-02" db="EMBL/GenBank/DDBJ databases">
        <title>Closed genome of Sporomusa termitida DSM 4440.</title>
        <authorList>
            <person name="Poehlein A."/>
            <person name="Daniel R."/>
        </authorList>
    </citation>
    <scope>NUCLEOTIDE SEQUENCE [LARGE SCALE GENOMIC DNA]</scope>
    <source>
        <strain evidence="3 4">DSM 4440</strain>
    </source>
</reference>
<feature type="transmembrane region" description="Helical" evidence="1">
    <location>
        <begin position="329"/>
        <end position="351"/>
    </location>
</feature>
<gene>
    <name evidence="3" type="ORF">SPTER_23160</name>
</gene>
<accession>A0A517DUD6</accession>